<dbReference type="InterPro" id="IPR036390">
    <property type="entry name" value="WH_DNA-bd_sf"/>
</dbReference>
<dbReference type="InterPro" id="IPR001845">
    <property type="entry name" value="HTH_ArsR_DNA-bd_dom"/>
</dbReference>
<dbReference type="AlphaFoldDB" id="A0A1H5LXD8"/>
<dbReference type="InterPro" id="IPR036388">
    <property type="entry name" value="WH-like_DNA-bd_sf"/>
</dbReference>
<evidence type="ECO:0000256" key="2">
    <source>
        <dbReference type="ARBA" id="ARBA00023125"/>
    </source>
</evidence>
<dbReference type="GO" id="GO:0003677">
    <property type="term" value="F:DNA binding"/>
    <property type="evidence" value="ECO:0007669"/>
    <property type="project" value="UniProtKB-KW"/>
</dbReference>
<dbReference type="PANTHER" id="PTHR33154">
    <property type="entry name" value="TRANSCRIPTIONAL REGULATOR, ARSR FAMILY"/>
    <property type="match status" value="1"/>
</dbReference>
<evidence type="ECO:0000313" key="5">
    <source>
        <dbReference type="EMBL" id="SEE81644.1"/>
    </source>
</evidence>
<dbReference type="InterPro" id="IPR011991">
    <property type="entry name" value="ArsR-like_HTH"/>
</dbReference>
<proteinExistence type="predicted"/>
<reference evidence="6" key="1">
    <citation type="submission" date="2016-10" db="EMBL/GenBank/DDBJ databases">
        <authorList>
            <person name="Varghese N."/>
        </authorList>
    </citation>
    <scope>NUCLEOTIDE SEQUENCE [LARGE SCALE GENOMIC DNA]</scope>
    <source>
        <strain evidence="6">DSM 44719</strain>
    </source>
</reference>
<dbReference type="InterPro" id="IPR051081">
    <property type="entry name" value="HTH_MetalResp_TranReg"/>
</dbReference>
<keyword evidence="1" id="KW-0805">Transcription regulation</keyword>
<dbReference type="Gene3D" id="1.10.10.10">
    <property type="entry name" value="Winged helix-like DNA-binding domain superfamily/Winged helix DNA-binding domain"/>
    <property type="match status" value="1"/>
</dbReference>
<organism evidence="5 6">
    <name type="scientific">Rhodococcus jostii</name>
    <dbReference type="NCBI Taxonomy" id="132919"/>
    <lineage>
        <taxon>Bacteria</taxon>
        <taxon>Bacillati</taxon>
        <taxon>Actinomycetota</taxon>
        <taxon>Actinomycetes</taxon>
        <taxon>Mycobacteriales</taxon>
        <taxon>Nocardiaceae</taxon>
        <taxon>Rhodococcus</taxon>
    </lineage>
</organism>
<dbReference type="PRINTS" id="PR00778">
    <property type="entry name" value="HTHARSR"/>
</dbReference>
<dbReference type="GO" id="GO:0003700">
    <property type="term" value="F:DNA-binding transcription factor activity"/>
    <property type="evidence" value="ECO:0007669"/>
    <property type="project" value="InterPro"/>
</dbReference>
<feature type="domain" description="HTH arsR-type" evidence="4">
    <location>
        <begin position="10"/>
        <end position="103"/>
    </location>
</feature>
<name>A0A1H5LXD8_RHOJO</name>
<protein>
    <submittedName>
        <fullName evidence="5">DNA-binding transcriptional regulator, ArsR family</fullName>
    </submittedName>
</protein>
<keyword evidence="2 5" id="KW-0238">DNA-binding</keyword>
<dbReference type="Pfam" id="PF01022">
    <property type="entry name" value="HTH_5"/>
    <property type="match status" value="1"/>
</dbReference>
<evidence type="ECO:0000259" key="4">
    <source>
        <dbReference type="PROSITE" id="PS50987"/>
    </source>
</evidence>
<dbReference type="NCBIfam" id="NF033788">
    <property type="entry name" value="HTH_metalloreg"/>
    <property type="match status" value="1"/>
</dbReference>
<dbReference type="SUPFAM" id="SSF46785">
    <property type="entry name" value="Winged helix' DNA-binding domain"/>
    <property type="match status" value="1"/>
</dbReference>
<accession>A0A1H5LXD8</accession>
<gene>
    <name evidence="5" type="ORF">SAMN04490220_8487</name>
</gene>
<dbReference type="PANTHER" id="PTHR33154:SF18">
    <property type="entry name" value="ARSENICAL RESISTANCE OPERON REPRESSOR"/>
    <property type="match status" value="1"/>
</dbReference>
<keyword evidence="3" id="KW-0804">Transcription</keyword>
<dbReference type="EMBL" id="FNTL01000005">
    <property type="protein sequence ID" value="SEE81644.1"/>
    <property type="molecule type" value="Genomic_DNA"/>
</dbReference>
<sequence length="103" mass="11642">MPTRTVAVPIAGQDLDQWARRFDLLADPNRLRILHHLHHEPDLCVSDLADAVGMRPTALSQALRLLREQGWVAATRHGRLVRYRLIDATVHALLHTVGADHQH</sequence>
<dbReference type="PROSITE" id="PS50987">
    <property type="entry name" value="HTH_ARSR_2"/>
    <property type="match status" value="1"/>
</dbReference>
<dbReference type="RefSeq" id="WP_073366689.1">
    <property type="nucleotide sequence ID" value="NZ_FNTL01000005.1"/>
</dbReference>
<evidence type="ECO:0000256" key="1">
    <source>
        <dbReference type="ARBA" id="ARBA00023015"/>
    </source>
</evidence>
<dbReference type="CDD" id="cd00090">
    <property type="entry name" value="HTH_ARSR"/>
    <property type="match status" value="1"/>
</dbReference>
<evidence type="ECO:0000256" key="3">
    <source>
        <dbReference type="ARBA" id="ARBA00023163"/>
    </source>
</evidence>
<dbReference type="SMART" id="SM00418">
    <property type="entry name" value="HTH_ARSR"/>
    <property type="match status" value="1"/>
</dbReference>
<evidence type="ECO:0000313" key="6">
    <source>
        <dbReference type="Proteomes" id="UP000183407"/>
    </source>
</evidence>
<dbReference type="Proteomes" id="UP000183407">
    <property type="component" value="Unassembled WGS sequence"/>
</dbReference>